<sequence>MAVVGYTSGYVPVELIEAAGHEAKFVRPSMAGGAECLRLREGMCPYAAGTVASLLGRDDLDAFVGAGTCDQVRRCFEAMRDEFGGEMFVLNVPVTRGTASQGMFGAEVERLERFLKELKDSTNDDEVLEDGRDEQRTRFEDGSGELVLGVIGAPIAAEGLMLGEIAGARLVDMMGPVRLGEFGGCESDMDGLVRKYFVEVLDIRQRSNAGWYEWLREWSGSGAVDGLILHRYTWCDLWHGELGRIKEAAGVAVIDLEINEAGSYASANTVTRLNAFGEMLS</sequence>
<evidence type="ECO:0000313" key="5">
    <source>
        <dbReference type="EMBL" id="AQT68214.1"/>
    </source>
</evidence>
<accession>A0A1U9NKF5</accession>
<evidence type="ECO:0000256" key="2">
    <source>
        <dbReference type="ARBA" id="ARBA00022723"/>
    </source>
</evidence>
<dbReference type="Proteomes" id="UP000189674">
    <property type="component" value="Chromosome"/>
</dbReference>
<dbReference type="Gene3D" id="3.40.50.11900">
    <property type="match status" value="1"/>
</dbReference>
<dbReference type="PANTHER" id="PTHR30548:SF4">
    <property type="entry name" value="SUBUNIT OF OXYGEN-SENSITIVE 2-HYDROXYISOCAPROYL-COA DEHYDRATASE"/>
    <property type="match status" value="1"/>
</dbReference>
<reference evidence="6" key="1">
    <citation type="submission" date="2017-02" db="EMBL/GenBank/DDBJ databases">
        <title>Comparative genomics and description of representatives of a novel lineage of planctomycetes thriving in anoxic sediments.</title>
        <authorList>
            <person name="Spring S."/>
            <person name="Bunk B."/>
            <person name="Sproer C."/>
        </authorList>
    </citation>
    <scope>NUCLEOTIDE SEQUENCE [LARGE SCALE GENOMIC DNA]</scope>
    <source>
        <strain evidence="6">ST-NAGAB-D1</strain>
    </source>
</reference>
<protein>
    <submittedName>
        <fullName evidence="5">2-hydroxyglutaryl-CoA dehydratase, D-component</fullName>
    </submittedName>
</protein>
<name>A0A1U9NKF5_9BACT</name>
<evidence type="ECO:0000313" key="6">
    <source>
        <dbReference type="Proteomes" id="UP000189674"/>
    </source>
</evidence>
<dbReference type="AlphaFoldDB" id="A0A1U9NKF5"/>
<keyword evidence="6" id="KW-1185">Reference proteome</keyword>
<gene>
    <name evidence="5" type="ORF">STSP2_01370</name>
</gene>
<dbReference type="EMBL" id="CP019791">
    <property type="protein sequence ID" value="AQT68214.1"/>
    <property type="molecule type" value="Genomic_DNA"/>
</dbReference>
<evidence type="ECO:0000256" key="1">
    <source>
        <dbReference type="ARBA" id="ARBA00005806"/>
    </source>
</evidence>
<dbReference type="GO" id="GO:0046872">
    <property type="term" value="F:metal ion binding"/>
    <property type="evidence" value="ECO:0007669"/>
    <property type="project" value="UniProtKB-KW"/>
</dbReference>
<dbReference type="PANTHER" id="PTHR30548">
    <property type="entry name" value="2-HYDROXYGLUTARYL-COA DEHYDRATASE, D-COMPONENT-RELATED"/>
    <property type="match status" value="1"/>
</dbReference>
<dbReference type="KEGG" id="alus:STSP2_01370"/>
<dbReference type="InterPro" id="IPR010327">
    <property type="entry name" value="FldB/FldC_alpha/beta"/>
</dbReference>
<dbReference type="GO" id="GO:0051536">
    <property type="term" value="F:iron-sulfur cluster binding"/>
    <property type="evidence" value="ECO:0007669"/>
    <property type="project" value="UniProtKB-KW"/>
</dbReference>
<evidence type="ECO:0000256" key="4">
    <source>
        <dbReference type="ARBA" id="ARBA00023014"/>
    </source>
</evidence>
<proteinExistence type="inferred from homology"/>
<keyword evidence="2" id="KW-0479">Metal-binding</keyword>
<keyword evidence="4" id="KW-0411">Iron-sulfur</keyword>
<keyword evidence="3" id="KW-0408">Iron</keyword>
<dbReference type="Pfam" id="PF06050">
    <property type="entry name" value="HGD-D"/>
    <property type="match status" value="2"/>
</dbReference>
<evidence type="ECO:0000256" key="3">
    <source>
        <dbReference type="ARBA" id="ARBA00023004"/>
    </source>
</evidence>
<dbReference type="STRING" id="1936003.STSP2_01370"/>
<organism evidence="5 6">
    <name type="scientific">Anaerohalosphaera lusitana</name>
    <dbReference type="NCBI Taxonomy" id="1936003"/>
    <lineage>
        <taxon>Bacteria</taxon>
        <taxon>Pseudomonadati</taxon>
        <taxon>Planctomycetota</taxon>
        <taxon>Phycisphaerae</taxon>
        <taxon>Sedimentisphaerales</taxon>
        <taxon>Anaerohalosphaeraceae</taxon>
        <taxon>Anaerohalosphaera</taxon>
    </lineage>
</organism>
<comment type="similarity">
    <text evidence="1">Belongs to the FldB/FldC dehydratase alpha/beta subunit family.</text>
</comment>
<dbReference type="Gene3D" id="3.40.50.11890">
    <property type="match status" value="1"/>
</dbReference>